<dbReference type="PANTHER" id="PTHR47691">
    <property type="entry name" value="REGULATOR-RELATED"/>
    <property type="match status" value="1"/>
</dbReference>
<evidence type="ECO:0000313" key="4">
    <source>
        <dbReference type="Proteomes" id="UP000498740"/>
    </source>
</evidence>
<dbReference type="SUPFAM" id="SSF48452">
    <property type="entry name" value="TPR-like"/>
    <property type="match status" value="1"/>
</dbReference>
<comment type="caution">
    <text evidence="3">The sequence shown here is derived from an EMBL/GenBank/DDBJ whole genome shotgun (WGS) entry which is preliminary data.</text>
</comment>
<evidence type="ECO:0000259" key="2">
    <source>
        <dbReference type="Pfam" id="PF25872"/>
    </source>
</evidence>
<protein>
    <recommendedName>
        <fullName evidence="2">Winged helix-turn-helix domain-containing protein</fullName>
    </recommendedName>
</protein>
<gene>
    <name evidence="3" type="ORF">Smic_77080</name>
</gene>
<dbReference type="Proteomes" id="UP000498740">
    <property type="component" value="Unassembled WGS sequence"/>
</dbReference>
<dbReference type="AlphaFoldDB" id="A0A7J0D361"/>
<organism evidence="3 4">
    <name type="scientific">Streptomyces microflavus</name>
    <name type="common">Streptomyces lipmanii</name>
    <dbReference type="NCBI Taxonomy" id="1919"/>
    <lineage>
        <taxon>Bacteria</taxon>
        <taxon>Bacillati</taxon>
        <taxon>Actinomycetota</taxon>
        <taxon>Actinomycetes</taxon>
        <taxon>Kitasatosporales</taxon>
        <taxon>Streptomycetaceae</taxon>
        <taxon>Streptomyces</taxon>
    </lineage>
</organism>
<dbReference type="InterPro" id="IPR058852">
    <property type="entry name" value="HTH_77"/>
</dbReference>
<proteinExistence type="predicted"/>
<dbReference type="InterPro" id="IPR027417">
    <property type="entry name" value="P-loop_NTPase"/>
</dbReference>
<sequence length="693" mass="74766">MPPGQLPHDPVHRLTAFLAERHVVLALDNCEHVLDAIAPLVGAVLQRCPRLTVVATSREPLALYGEVLHTLAPMSAEDSAELFSVRALMVDPAFATDERTSQDVLALVRRLEGLPLAVELAVPHVRMLSPHEITLRLDDRFALLSKGDRTAPARHRTLRAVLDWSYALLDAQEQSLLARLSLYVGGCSLRGAEEAALLPGADGTELVHVMTQLVEKSLLFPVREEGGTRVQMLETVREYARERLYEDDGRGTEAEEAFTAWAMSFAEAAVSGLSSDDQGAWAARTAEEATNLRAASALLAARSRSADVLLIEARLGYFWFISGREEEGIQRLARALAAYDADAPARTEAPTWAEEWAFYYTIAWLSWLSHIVGRHADARGYGIRNQGYWQSAGHPDLAVLGPCYDALLALLNADGQVEELFSAAEAGIVGTEHHWDRANLQAAWSQWCLGTGDAPGARDHGRTGVEAATQAHDAFSRATCLVFCGDAEESGGRPERAREQWGEAAEVFRTIGARGRLGFALVRLAYLDLGEGRPDAAEPRLAEAASLADGLTSADLTAAVGNLRALLAAHRGLLAEAGEVFAQVWAMHEAPPTRRAVAGLGLVAVARSSADQEAATGEPADEPPGRTAPPRPAELLRQVTAVHGRVLEPLAHRAVGRLLADWGGRCGEEGRPGDGPLLHEWLFRGPSVRAAFS</sequence>
<dbReference type="Pfam" id="PF25872">
    <property type="entry name" value="HTH_77"/>
    <property type="match status" value="1"/>
</dbReference>
<feature type="domain" description="Winged helix-turn-helix" evidence="2">
    <location>
        <begin position="169"/>
        <end position="244"/>
    </location>
</feature>
<dbReference type="SUPFAM" id="SSF52540">
    <property type="entry name" value="P-loop containing nucleoside triphosphate hydrolases"/>
    <property type="match status" value="1"/>
</dbReference>
<feature type="region of interest" description="Disordered" evidence="1">
    <location>
        <begin position="611"/>
        <end position="630"/>
    </location>
</feature>
<accession>A0A7J0D361</accession>
<dbReference type="PANTHER" id="PTHR47691:SF3">
    <property type="entry name" value="HTH-TYPE TRANSCRIPTIONAL REGULATOR RV0890C-RELATED"/>
    <property type="match status" value="1"/>
</dbReference>
<dbReference type="EMBL" id="BLWD01000001">
    <property type="protein sequence ID" value="GFN09152.1"/>
    <property type="molecule type" value="Genomic_DNA"/>
</dbReference>
<evidence type="ECO:0000313" key="3">
    <source>
        <dbReference type="EMBL" id="GFN09152.1"/>
    </source>
</evidence>
<evidence type="ECO:0000256" key="1">
    <source>
        <dbReference type="SAM" id="MobiDB-lite"/>
    </source>
</evidence>
<name>A0A7J0D361_STRMI</name>
<dbReference type="Gene3D" id="1.25.40.10">
    <property type="entry name" value="Tetratricopeptide repeat domain"/>
    <property type="match status" value="1"/>
</dbReference>
<dbReference type="InterPro" id="IPR011990">
    <property type="entry name" value="TPR-like_helical_dom_sf"/>
</dbReference>
<reference evidence="3 4" key="1">
    <citation type="submission" date="2020-05" db="EMBL/GenBank/DDBJ databases">
        <title>Whole genome shotgun sequence of Streptomyces microflavus NBRC 13062.</title>
        <authorList>
            <person name="Komaki H."/>
            <person name="Tamura T."/>
        </authorList>
    </citation>
    <scope>NUCLEOTIDE SEQUENCE [LARGE SCALE GENOMIC DNA]</scope>
    <source>
        <strain evidence="3 4">NBRC 13062</strain>
    </source>
</reference>